<dbReference type="AlphaFoldDB" id="A0A9D4FZU3"/>
<proteinExistence type="predicted"/>
<reference evidence="2" key="2">
    <citation type="submission" date="2020-11" db="EMBL/GenBank/DDBJ databases">
        <authorList>
            <person name="McCartney M.A."/>
            <person name="Auch B."/>
            <person name="Kono T."/>
            <person name="Mallez S."/>
            <person name="Becker A."/>
            <person name="Gohl D.M."/>
            <person name="Silverstein K.A.T."/>
            <person name="Koren S."/>
            <person name="Bechman K.B."/>
            <person name="Herman A."/>
            <person name="Abrahante J.E."/>
            <person name="Garbe J."/>
        </authorList>
    </citation>
    <scope>NUCLEOTIDE SEQUENCE</scope>
    <source>
        <strain evidence="2">Duluth1</strain>
        <tissue evidence="2">Whole animal</tissue>
    </source>
</reference>
<organism evidence="2 3">
    <name type="scientific">Dreissena polymorpha</name>
    <name type="common">Zebra mussel</name>
    <name type="synonym">Mytilus polymorpha</name>
    <dbReference type="NCBI Taxonomy" id="45954"/>
    <lineage>
        <taxon>Eukaryota</taxon>
        <taxon>Metazoa</taxon>
        <taxon>Spiralia</taxon>
        <taxon>Lophotrochozoa</taxon>
        <taxon>Mollusca</taxon>
        <taxon>Bivalvia</taxon>
        <taxon>Autobranchia</taxon>
        <taxon>Heteroconchia</taxon>
        <taxon>Euheterodonta</taxon>
        <taxon>Imparidentia</taxon>
        <taxon>Neoheterodontei</taxon>
        <taxon>Myida</taxon>
        <taxon>Dreissenoidea</taxon>
        <taxon>Dreissenidae</taxon>
        <taxon>Dreissena</taxon>
    </lineage>
</organism>
<dbReference type="Proteomes" id="UP000828390">
    <property type="component" value="Unassembled WGS sequence"/>
</dbReference>
<evidence type="ECO:0000256" key="1">
    <source>
        <dbReference type="SAM" id="MobiDB-lite"/>
    </source>
</evidence>
<comment type="caution">
    <text evidence="2">The sequence shown here is derived from an EMBL/GenBank/DDBJ whole genome shotgun (WGS) entry which is preliminary data.</text>
</comment>
<dbReference type="EMBL" id="JAIWYP010000006">
    <property type="protein sequence ID" value="KAH3805965.1"/>
    <property type="molecule type" value="Genomic_DNA"/>
</dbReference>
<reference evidence="2" key="1">
    <citation type="journal article" date="2019" name="bioRxiv">
        <title>The Genome of the Zebra Mussel, Dreissena polymorpha: A Resource for Invasive Species Research.</title>
        <authorList>
            <person name="McCartney M.A."/>
            <person name="Auch B."/>
            <person name="Kono T."/>
            <person name="Mallez S."/>
            <person name="Zhang Y."/>
            <person name="Obille A."/>
            <person name="Becker A."/>
            <person name="Abrahante J.E."/>
            <person name="Garbe J."/>
            <person name="Badalamenti J.P."/>
            <person name="Herman A."/>
            <person name="Mangelson H."/>
            <person name="Liachko I."/>
            <person name="Sullivan S."/>
            <person name="Sone E.D."/>
            <person name="Koren S."/>
            <person name="Silverstein K.A.T."/>
            <person name="Beckman K.B."/>
            <person name="Gohl D.M."/>
        </authorList>
    </citation>
    <scope>NUCLEOTIDE SEQUENCE</scope>
    <source>
        <strain evidence="2">Duluth1</strain>
        <tissue evidence="2">Whole animal</tissue>
    </source>
</reference>
<keyword evidence="3" id="KW-1185">Reference proteome</keyword>
<feature type="compositionally biased region" description="Basic and acidic residues" evidence="1">
    <location>
        <begin position="18"/>
        <end position="28"/>
    </location>
</feature>
<sequence>MTTQDKSEVSGAEPSEPGFHDGSNHDDLGSISRKIRKPLLHHDYVFLLSVLERPTQRSRPDRGPYVRYAKKKSLLVKDSSCTLLSAP</sequence>
<evidence type="ECO:0000313" key="2">
    <source>
        <dbReference type="EMBL" id="KAH3805965.1"/>
    </source>
</evidence>
<gene>
    <name evidence="2" type="ORF">DPMN_134275</name>
</gene>
<protein>
    <submittedName>
        <fullName evidence="2">Uncharacterized protein</fullName>
    </submittedName>
</protein>
<feature type="region of interest" description="Disordered" evidence="1">
    <location>
        <begin position="1"/>
        <end position="30"/>
    </location>
</feature>
<evidence type="ECO:0000313" key="3">
    <source>
        <dbReference type="Proteomes" id="UP000828390"/>
    </source>
</evidence>
<name>A0A9D4FZU3_DREPO</name>
<accession>A0A9D4FZU3</accession>